<feature type="domain" description="Serpin" evidence="3">
    <location>
        <begin position="3"/>
        <end position="64"/>
    </location>
</feature>
<accession>A0A7R9KTZ8</accession>
<dbReference type="PANTHER" id="PTHR11461">
    <property type="entry name" value="SERINE PROTEASE INHIBITOR, SERPIN"/>
    <property type="match status" value="1"/>
</dbReference>
<dbReference type="InterPro" id="IPR023796">
    <property type="entry name" value="Serpin_dom"/>
</dbReference>
<dbReference type="InterPro" id="IPR036186">
    <property type="entry name" value="Serpin_sf"/>
</dbReference>
<dbReference type="OrthoDB" id="9518664at2759"/>
<dbReference type="Proteomes" id="UP000759131">
    <property type="component" value="Unassembled WGS sequence"/>
</dbReference>
<dbReference type="InterPro" id="IPR023795">
    <property type="entry name" value="Serpin_CS"/>
</dbReference>
<comment type="similarity">
    <text evidence="1">Belongs to the serpin family.</text>
</comment>
<evidence type="ECO:0000256" key="2">
    <source>
        <dbReference type="ARBA" id="ARBA00023180"/>
    </source>
</evidence>
<dbReference type="AlphaFoldDB" id="A0A7R9KTZ8"/>
<dbReference type="PROSITE" id="PS00284">
    <property type="entry name" value="SERPIN"/>
    <property type="match status" value="1"/>
</dbReference>
<protein>
    <recommendedName>
        <fullName evidence="3">Serpin domain-containing protein</fullName>
    </recommendedName>
</protein>
<name>A0A7R9KTZ8_9ACAR</name>
<dbReference type="GO" id="GO:0005615">
    <property type="term" value="C:extracellular space"/>
    <property type="evidence" value="ECO:0007669"/>
    <property type="project" value="InterPro"/>
</dbReference>
<evidence type="ECO:0000259" key="3">
    <source>
        <dbReference type="Pfam" id="PF00079"/>
    </source>
</evidence>
<evidence type="ECO:0000313" key="4">
    <source>
        <dbReference type="EMBL" id="CAD7627984.1"/>
    </source>
</evidence>
<dbReference type="EMBL" id="CAJPIZ010005241">
    <property type="protein sequence ID" value="CAG2108414.1"/>
    <property type="molecule type" value="Genomic_DNA"/>
</dbReference>
<dbReference type="Gene3D" id="2.10.310.10">
    <property type="entry name" value="Serpins superfamily"/>
    <property type="match status" value="1"/>
</dbReference>
<dbReference type="EMBL" id="OC859816">
    <property type="protein sequence ID" value="CAD7627984.1"/>
    <property type="molecule type" value="Genomic_DNA"/>
</dbReference>
<organism evidence="4">
    <name type="scientific">Medioppia subpectinata</name>
    <dbReference type="NCBI Taxonomy" id="1979941"/>
    <lineage>
        <taxon>Eukaryota</taxon>
        <taxon>Metazoa</taxon>
        <taxon>Ecdysozoa</taxon>
        <taxon>Arthropoda</taxon>
        <taxon>Chelicerata</taxon>
        <taxon>Arachnida</taxon>
        <taxon>Acari</taxon>
        <taxon>Acariformes</taxon>
        <taxon>Sarcoptiformes</taxon>
        <taxon>Oribatida</taxon>
        <taxon>Brachypylina</taxon>
        <taxon>Oppioidea</taxon>
        <taxon>Oppiidae</taxon>
        <taxon>Medioppia</taxon>
    </lineage>
</organism>
<sequence length="66" mass="7369">MIFIHKSVIEVSEEGTEASAATGAELMLFSSLSLDSIDFKVNRPFIYFVRNKNTGIILFMGLINQL</sequence>
<reference evidence="4" key="1">
    <citation type="submission" date="2020-11" db="EMBL/GenBank/DDBJ databases">
        <authorList>
            <person name="Tran Van P."/>
        </authorList>
    </citation>
    <scope>NUCLEOTIDE SEQUENCE</scope>
</reference>
<gene>
    <name evidence="4" type="ORF">OSB1V03_LOCUS8408</name>
</gene>
<evidence type="ECO:0000313" key="5">
    <source>
        <dbReference type="Proteomes" id="UP000759131"/>
    </source>
</evidence>
<keyword evidence="2" id="KW-0325">Glycoprotein</keyword>
<dbReference type="InterPro" id="IPR000215">
    <property type="entry name" value="Serpin_fam"/>
</dbReference>
<keyword evidence="5" id="KW-1185">Reference proteome</keyword>
<dbReference type="Pfam" id="PF00079">
    <property type="entry name" value="Serpin"/>
    <property type="match status" value="1"/>
</dbReference>
<dbReference type="Gene3D" id="6.20.40.10">
    <property type="match status" value="1"/>
</dbReference>
<evidence type="ECO:0000256" key="1">
    <source>
        <dbReference type="ARBA" id="ARBA00009500"/>
    </source>
</evidence>
<dbReference type="GO" id="GO:0004867">
    <property type="term" value="F:serine-type endopeptidase inhibitor activity"/>
    <property type="evidence" value="ECO:0007669"/>
    <property type="project" value="InterPro"/>
</dbReference>
<proteinExistence type="inferred from homology"/>
<dbReference type="PANTHER" id="PTHR11461:SF211">
    <property type="entry name" value="GH10112P-RELATED"/>
    <property type="match status" value="1"/>
</dbReference>
<dbReference type="SUPFAM" id="SSF56574">
    <property type="entry name" value="Serpins"/>
    <property type="match status" value="1"/>
</dbReference>